<evidence type="ECO:0000256" key="3">
    <source>
        <dbReference type="ARBA" id="ARBA00022475"/>
    </source>
</evidence>
<dbReference type="InterPro" id="IPR050545">
    <property type="entry name" value="Mycobact_MmpL"/>
</dbReference>
<feature type="transmembrane region" description="Helical" evidence="7">
    <location>
        <begin position="51"/>
        <end position="70"/>
    </location>
</feature>
<proteinExistence type="inferred from homology"/>
<feature type="transmembrane region" description="Helical" evidence="7">
    <location>
        <begin position="108"/>
        <end position="131"/>
    </location>
</feature>
<feature type="domain" description="Membrane transport protein MMPL" evidence="8">
    <location>
        <begin position="640"/>
        <end position="860"/>
    </location>
</feature>
<dbReference type="GO" id="GO:0005886">
    <property type="term" value="C:plasma membrane"/>
    <property type="evidence" value="ECO:0007669"/>
    <property type="project" value="UniProtKB-SubCell"/>
</dbReference>
<dbReference type="PANTHER" id="PTHR33406">
    <property type="entry name" value="MEMBRANE PROTEIN MJ1562-RELATED"/>
    <property type="match status" value="1"/>
</dbReference>
<evidence type="ECO:0000256" key="5">
    <source>
        <dbReference type="ARBA" id="ARBA00022989"/>
    </source>
</evidence>
<dbReference type="PANTHER" id="PTHR33406:SF6">
    <property type="entry name" value="MEMBRANE PROTEIN YDGH-RELATED"/>
    <property type="match status" value="1"/>
</dbReference>
<keyword evidence="5 7" id="KW-1133">Transmembrane helix</keyword>
<dbReference type="OrthoDB" id="439189at2759"/>
<evidence type="ECO:0000256" key="2">
    <source>
        <dbReference type="ARBA" id="ARBA00010157"/>
    </source>
</evidence>
<evidence type="ECO:0000259" key="8">
    <source>
        <dbReference type="Pfam" id="PF03176"/>
    </source>
</evidence>
<feature type="transmembrane region" description="Helical" evidence="7">
    <location>
        <begin position="252"/>
        <end position="276"/>
    </location>
</feature>
<comment type="similarity">
    <text evidence="2">Belongs to the resistance-nodulation-cell division (RND) (TC 2.A.6) family. MmpL subfamily.</text>
</comment>
<feature type="transmembrane region" description="Helical" evidence="7">
    <location>
        <begin position="792"/>
        <end position="813"/>
    </location>
</feature>
<feature type="transmembrane region" description="Helical" evidence="7">
    <location>
        <begin position="819"/>
        <end position="839"/>
    </location>
</feature>
<evidence type="ECO:0000313" key="9">
    <source>
        <dbReference type="EMBL" id="OLP91845.1"/>
    </source>
</evidence>
<evidence type="ECO:0000256" key="4">
    <source>
        <dbReference type="ARBA" id="ARBA00022692"/>
    </source>
</evidence>
<comment type="caution">
    <text evidence="9">The sequence shown here is derived from an EMBL/GenBank/DDBJ whole genome shotgun (WGS) entry which is preliminary data.</text>
</comment>
<keyword evidence="10" id="KW-1185">Reference proteome</keyword>
<comment type="subcellular location">
    <subcellularLocation>
        <location evidence="1">Cell membrane</location>
        <topology evidence="1">Multi-pass membrane protein</topology>
    </subcellularLocation>
</comment>
<gene>
    <name evidence="9" type="primary">mmpL11</name>
    <name evidence="9" type="ORF">AK812_SmicGene26404</name>
</gene>
<dbReference type="InterPro" id="IPR004869">
    <property type="entry name" value="MMPL_dom"/>
</dbReference>
<feature type="transmembrane region" description="Helical" evidence="7">
    <location>
        <begin position="152"/>
        <end position="173"/>
    </location>
</feature>
<evidence type="ECO:0000256" key="6">
    <source>
        <dbReference type="ARBA" id="ARBA00023136"/>
    </source>
</evidence>
<dbReference type="Pfam" id="PF03176">
    <property type="entry name" value="MMPL"/>
    <property type="match status" value="2"/>
</dbReference>
<dbReference type="Gene3D" id="1.20.1640.10">
    <property type="entry name" value="Multidrug efflux transporter AcrB transmembrane domain"/>
    <property type="match status" value="2"/>
</dbReference>
<feature type="domain" description="Membrane transport protein MMPL" evidence="8">
    <location>
        <begin position="49"/>
        <end position="210"/>
    </location>
</feature>
<feature type="transmembrane region" description="Helical" evidence="7">
    <location>
        <begin position="751"/>
        <end position="771"/>
    </location>
</feature>
<feature type="transmembrane region" description="Helical" evidence="7">
    <location>
        <begin position="708"/>
        <end position="731"/>
    </location>
</feature>
<dbReference type="SUPFAM" id="SSF82866">
    <property type="entry name" value="Multidrug efflux transporter AcrB transmembrane domain"/>
    <property type="match status" value="2"/>
</dbReference>
<feature type="transmembrane region" description="Helical" evidence="7">
    <location>
        <begin position="682"/>
        <end position="701"/>
    </location>
</feature>
<dbReference type="PROSITE" id="PS51257">
    <property type="entry name" value="PROKAR_LIPOPROTEIN"/>
    <property type="match status" value="1"/>
</dbReference>
<dbReference type="Proteomes" id="UP000186817">
    <property type="component" value="Unassembled WGS sequence"/>
</dbReference>
<dbReference type="AlphaFoldDB" id="A0A1Q9D9N5"/>
<keyword evidence="3" id="KW-1003">Cell membrane</keyword>
<dbReference type="EMBL" id="LSRX01000646">
    <property type="protein sequence ID" value="OLP91845.1"/>
    <property type="molecule type" value="Genomic_DNA"/>
</dbReference>
<reference evidence="9 10" key="1">
    <citation type="submission" date="2016-02" db="EMBL/GenBank/DDBJ databases">
        <title>Genome analysis of coral dinoflagellate symbionts highlights evolutionary adaptations to a symbiotic lifestyle.</title>
        <authorList>
            <person name="Aranda M."/>
            <person name="Li Y."/>
            <person name="Liew Y.J."/>
            <person name="Baumgarten S."/>
            <person name="Simakov O."/>
            <person name="Wilson M."/>
            <person name="Piel J."/>
            <person name="Ashoor H."/>
            <person name="Bougouffa S."/>
            <person name="Bajic V.B."/>
            <person name="Ryu T."/>
            <person name="Ravasi T."/>
            <person name="Bayer T."/>
            <person name="Micklem G."/>
            <person name="Kim H."/>
            <person name="Bhak J."/>
            <person name="Lajeunesse T.C."/>
            <person name="Voolstra C.R."/>
        </authorList>
    </citation>
    <scope>NUCLEOTIDE SEQUENCE [LARGE SCALE GENOMIC DNA]</scope>
    <source>
        <strain evidence="9 10">CCMP2467</strain>
    </source>
</reference>
<feature type="transmembrane region" description="Helical" evidence="7">
    <location>
        <begin position="77"/>
        <end position="96"/>
    </location>
</feature>
<organism evidence="9 10">
    <name type="scientific">Symbiodinium microadriaticum</name>
    <name type="common">Dinoflagellate</name>
    <name type="synonym">Zooxanthella microadriatica</name>
    <dbReference type="NCBI Taxonomy" id="2951"/>
    <lineage>
        <taxon>Eukaryota</taxon>
        <taxon>Sar</taxon>
        <taxon>Alveolata</taxon>
        <taxon>Dinophyceae</taxon>
        <taxon>Suessiales</taxon>
        <taxon>Symbiodiniaceae</taxon>
        <taxon>Symbiodinium</taxon>
    </lineage>
</organism>
<protein>
    <submittedName>
        <fullName evidence="9">Putative membrane protein mmpL11</fullName>
    </submittedName>
</protein>
<feature type="transmembrane region" description="Helical" evidence="7">
    <location>
        <begin position="20"/>
        <end position="39"/>
    </location>
</feature>
<accession>A0A1Q9D9N5</accession>
<evidence type="ECO:0000256" key="1">
    <source>
        <dbReference type="ARBA" id="ARBA00004651"/>
    </source>
</evidence>
<evidence type="ECO:0000256" key="7">
    <source>
        <dbReference type="SAM" id="Phobius"/>
    </source>
</evidence>
<name>A0A1Q9D9N5_SYMMI</name>
<feature type="transmembrane region" description="Helical" evidence="7">
    <location>
        <begin position="185"/>
        <end position="207"/>
    </location>
</feature>
<sequence length="907" mass="99728">MLERAVQREHQLHQLLAQFARVGCSIGPLNASISCISFWRSLLEWDMSFRSLFYAEMISLPIALLIMGLLIRYQRLLVLPLITVGVAFVVSALLLLPWMDYVEVPPDGIAAMGSVILALSLDYSLFVLSRFGENKVERLTLQQNVDIIKEQTCWTVTVSGILVAIAFFSGVLLPEKNLQGTVVCLGFAVLACVLTNVVLLPAVFLVFGDFLVGTSFMPAVFGDAELSSAVEDVDTGETSPADKEKDSQFWLFMMRAVEVAPLVSSVAVVALLWPILSSAPSLHITADRFAMMPLESPAVLALRRIQDRFPMGILAPFEILISAPEQPEDLVLTSELKGVLTAVGQVLGFSTLPRLKWELPKIGEFFEALQPPSLPGPETTTQAPASFAATFNHLMESAQCLGRYNVTNFKRPDCRCCPNALVDCRRCDFERLCQSSEAQASLQRLEKNVSAVAGSSDLQQLMAADARTLLGTCMRLAKDLDLTASELDRASQELWSAAARSPQVSQLLASEDAGNSSLPQMLDKLTQPGSQLLQKYPFIQDVVQHLQAMSDRQHGMLLLPSGFLALLDLCDALHRTESISSMLGPSWAYYQRVDWIAALMAATNPGMRDSYNLYMQQFVNGRHALLQIHTIFPSIGAGGADWAASVRHLLSDWEAAHPGFRAQLAGGNAEALDTRAEILTAMWPYLALTVTLIMAVVYLSFQSLLVPLRLALALCFTLVGTFGMGVIVYQTTLLHGLCPHLQHFYGITYEVIPLVTGIAIALGLDYDIFLVSRILEFRLQRYSDRASIFRGVLKTGDVISGAGLIMSLAFSGLVVSDKIFFQQFGVLIITSVLLDTFVVRTVLVPALMLTAQEWNWWPRTMPSAIHDVLEGEVESCGGLSRPILEATHLDRLPFGFMKDPVWEDPAF</sequence>
<keyword evidence="6 7" id="KW-0472">Membrane</keyword>
<evidence type="ECO:0000313" key="10">
    <source>
        <dbReference type="Proteomes" id="UP000186817"/>
    </source>
</evidence>
<keyword evidence="4 7" id="KW-0812">Transmembrane</keyword>